<feature type="compositionally biased region" description="Basic and acidic residues" evidence="1">
    <location>
        <begin position="9"/>
        <end position="23"/>
    </location>
</feature>
<feature type="region of interest" description="Disordered" evidence="1">
    <location>
        <begin position="1"/>
        <end position="67"/>
    </location>
</feature>
<reference evidence="2" key="1">
    <citation type="submission" date="2021-09" db="EMBL/GenBank/DDBJ databases">
        <authorList>
            <person name="Martin H S."/>
        </authorList>
    </citation>
    <scope>NUCLEOTIDE SEQUENCE</scope>
</reference>
<protein>
    <submittedName>
        <fullName evidence="2">(African queen) hypothetical protein</fullName>
    </submittedName>
</protein>
<keyword evidence="3" id="KW-1185">Reference proteome</keyword>
<sequence>MHNLLVARSIERGRRSGGGERRGCNVCGSRAHAADCSGASPPPDRLTTNRMNGNEVAGDDHRPPSTHHRRARQVFLVIDNVCVARPADASFITMQRRR</sequence>
<evidence type="ECO:0000313" key="2">
    <source>
        <dbReference type="EMBL" id="CAG9561297.1"/>
    </source>
</evidence>
<dbReference type="AlphaFoldDB" id="A0A8J2QEU7"/>
<dbReference type="Proteomes" id="UP000789524">
    <property type="component" value="Unassembled WGS sequence"/>
</dbReference>
<accession>A0A8J2QEU7</accession>
<evidence type="ECO:0000313" key="3">
    <source>
        <dbReference type="Proteomes" id="UP000789524"/>
    </source>
</evidence>
<dbReference type="EMBL" id="CAKASE010000046">
    <property type="protein sequence ID" value="CAG9561297.1"/>
    <property type="molecule type" value="Genomic_DNA"/>
</dbReference>
<comment type="caution">
    <text evidence="2">The sequence shown here is derived from an EMBL/GenBank/DDBJ whole genome shotgun (WGS) entry which is preliminary data.</text>
</comment>
<organism evidence="2 3">
    <name type="scientific">Danaus chrysippus</name>
    <name type="common">African queen</name>
    <dbReference type="NCBI Taxonomy" id="151541"/>
    <lineage>
        <taxon>Eukaryota</taxon>
        <taxon>Metazoa</taxon>
        <taxon>Ecdysozoa</taxon>
        <taxon>Arthropoda</taxon>
        <taxon>Hexapoda</taxon>
        <taxon>Insecta</taxon>
        <taxon>Pterygota</taxon>
        <taxon>Neoptera</taxon>
        <taxon>Endopterygota</taxon>
        <taxon>Lepidoptera</taxon>
        <taxon>Glossata</taxon>
        <taxon>Ditrysia</taxon>
        <taxon>Papilionoidea</taxon>
        <taxon>Nymphalidae</taxon>
        <taxon>Danainae</taxon>
        <taxon>Danaini</taxon>
        <taxon>Danaina</taxon>
        <taxon>Danaus</taxon>
        <taxon>Anosia</taxon>
    </lineage>
</organism>
<gene>
    <name evidence="2" type="ORF">DCHRY22_LOCUS2830</name>
</gene>
<evidence type="ECO:0000256" key="1">
    <source>
        <dbReference type="SAM" id="MobiDB-lite"/>
    </source>
</evidence>
<proteinExistence type="predicted"/>
<name>A0A8J2QEU7_9NEOP</name>